<gene>
    <name evidence="2" type="ORF">N7493_000839</name>
</gene>
<feature type="compositionally biased region" description="Basic and acidic residues" evidence="1">
    <location>
        <begin position="245"/>
        <end position="258"/>
    </location>
</feature>
<comment type="caution">
    <text evidence="2">The sequence shown here is derived from an EMBL/GenBank/DDBJ whole genome shotgun (WGS) entry which is preliminary data.</text>
</comment>
<name>A0AAD6N1D1_9EURO</name>
<dbReference type="Proteomes" id="UP001215712">
    <property type="component" value="Unassembled WGS sequence"/>
</dbReference>
<proteinExistence type="predicted"/>
<feature type="compositionally biased region" description="Basic and acidic residues" evidence="1">
    <location>
        <begin position="202"/>
        <end position="217"/>
    </location>
</feature>
<feature type="compositionally biased region" description="Low complexity" evidence="1">
    <location>
        <begin position="122"/>
        <end position="135"/>
    </location>
</feature>
<keyword evidence="3" id="KW-1185">Reference proteome</keyword>
<protein>
    <submittedName>
        <fullName evidence="2">Zinc knuckle-domain-containing protein</fullName>
    </submittedName>
</protein>
<sequence length="298" mass="34583">MNRYRNAPNLRGPSKASATTMLWKWSWTDFDIRHYSYECKATAQERPYISRPSRTQQLQNPRLMPKLSTEVPDDHIRTNGVADEILAKREEERGRKRNQDNRDRHGLSPKRARSISSHSTNSVATISTTRSTSASPNRERKQSGHAKDRQPSVSPSPGKTRKRRYSDSGDSISGSSYSSGASHRSRSREWAEERNIRRRRRESSPEERGRHRDSRQARDHRRSRSINKSQITKERRSMTPNPGHGRSEQRSYRDRDDPSAQPTRPKQESRARPGPTRERSMSPYSRRLALTQSMNIPR</sequence>
<dbReference type="Pfam" id="PF13917">
    <property type="entry name" value="zf-CCHC_3"/>
    <property type="match status" value="1"/>
</dbReference>
<feature type="compositionally biased region" description="Basic and acidic residues" evidence="1">
    <location>
        <begin position="265"/>
        <end position="280"/>
    </location>
</feature>
<dbReference type="AlphaFoldDB" id="A0AAD6N1D1"/>
<reference evidence="2" key="2">
    <citation type="submission" date="2023-01" db="EMBL/GenBank/DDBJ databases">
        <authorList>
            <person name="Petersen C."/>
        </authorList>
    </citation>
    <scope>NUCLEOTIDE SEQUENCE</scope>
    <source>
        <strain evidence="2">IBT 17514</strain>
    </source>
</reference>
<evidence type="ECO:0000313" key="3">
    <source>
        <dbReference type="Proteomes" id="UP001215712"/>
    </source>
</evidence>
<dbReference type="EMBL" id="JAQJAN010000001">
    <property type="protein sequence ID" value="KAJ5740967.1"/>
    <property type="molecule type" value="Genomic_DNA"/>
</dbReference>
<evidence type="ECO:0000256" key="1">
    <source>
        <dbReference type="SAM" id="MobiDB-lite"/>
    </source>
</evidence>
<accession>A0AAD6N1D1</accession>
<organism evidence="2 3">
    <name type="scientific">Penicillium malachiteum</name>
    <dbReference type="NCBI Taxonomy" id="1324776"/>
    <lineage>
        <taxon>Eukaryota</taxon>
        <taxon>Fungi</taxon>
        <taxon>Dikarya</taxon>
        <taxon>Ascomycota</taxon>
        <taxon>Pezizomycotina</taxon>
        <taxon>Eurotiomycetes</taxon>
        <taxon>Eurotiomycetidae</taxon>
        <taxon>Eurotiales</taxon>
        <taxon>Aspergillaceae</taxon>
        <taxon>Penicillium</taxon>
    </lineage>
</organism>
<feature type="compositionally biased region" description="Basic and acidic residues" evidence="1">
    <location>
        <begin position="85"/>
        <end position="106"/>
    </location>
</feature>
<evidence type="ECO:0000313" key="2">
    <source>
        <dbReference type="EMBL" id="KAJ5740967.1"/>
    </source>
</evidence>
<feature type="compositionally biased region" description="Basic and acidic residues" evidence="1">
    <location>
        <begin position="137"/>
        <end position="150"/>
    </location>
</feature>
<feature type="region of interest" description="Disordered" evidence="1">
    <location>
        <begin position="46"/>
        <end position="298"/>
    </location>
</feature>
<reference evidence="2" key="1">
    <citation type="journal article" date="2023" name="IMA Fungus">
        <title>Comparative genomic study of the Penicillium genus elucidates a diverse pangenome and 15 lateral gene transfer events.</title>
        <authorList>
            <person name="Petersen C."/>
            <person name="Sorensen T."/>
            <person name="Nielsen M.R."/>
            <person name="Sondergaard T.E."/>
            <person name="Sorensen J.L."/>
            <person name="Fitzpatrick D.A."/>
            <person name="Frisvad J.C."/>
            <person name="Nielsen K.L."/>
        </authorList>
    </citation>
    <scope>NUCLEOTIDE SEQUENCE</scope>
    <source>
        <strain evidence="2">IBT 17514</strain>
    </source>
</reference>
<feature type="compositionally biased region" description="Low complexity" evidence="1">
    <location>
        <begin position="168"/>
        <end position="182"/>
    </location>
</feature>